<evidence type="ECO:0000256" key="4">
    <source>
        <dbReference type="ARBA" id="ARBA00023163"/>
    </source>
</evidence>
<evidence type="ECO:0000256" key="3">
    <source>
        <dbReference type="ARBA" id="ARBA00023125"/>
    </source>
</evidence>
<keyword evidence="3 5" id="KW-0238">DNA-binding</keyword>
<dbReference type="InterPro" id="IPR003316">
    <property type="entry name" value="E2F_WHTH_DNA-bd_dom"/>
</dbReference>
<protein>
    <recommendedName>
        <fullName evidence="7">E2F/DP family winged-helix DNA-binding domain-containing protein</fullName>
    </recommendedName>
</protein>
<dbReference type="InterPro" id="IPR037241">
    <property type="entry name" value="E2F-DP_heterodim"/>
</dbReference>
<dbReference type="SUPFAM" id="SSF144074">
    <property type="entry name" value="E2F-DP heterodimerization region"/>
    <property type="match status" value="1"/>
</dbReference>
<feature type="domain" description="E2F/DP family winged-helix DNA-binding" evidence="7">
    <location>
        <begin position="46"/>
        <end position="112"/>
    </location>
</feature>
<comment type="caution">
    <text evidence="8">The sequence shown here is derived from an EMBL/GenBank/DDBJ whole genome shotgun (WGS) entry which is preliminary data.</text>
</comment>
<evidence type="ECO:0000259" key="7">
    <source>
        <dbReference type="SMART" id="SM01372"/>
    </source>
</evidence>
<comment type="similarity">
    <text evidence="1 5">Belongs to the E2F/DP family.</text>
</comment>
<dbReference type="Proteomes" id="UP000663879">
    <property type="component" value="Unassembled WGS sequence"/>
</dbReference>
<feature type="region of interest" description="Disordered" evidence="6">
    <location>
        <begin position="1"/>
        <end position="43"/>
    </location>
</feature>
<dbReference type="SMART" id="SM01372">
    <property type="entry name" value="E2F_TDP"/>
    <property type="match status" value="1"/>
</dbReference>
<keyword evidence="4 5" id="KW-0804">Transcription</keyword>
<dbReference type="EMBL" id="CAJNOC010006989">
    <property type="protein sequence ID" value="CAF1089754.1"/>
    <property type="molecule type" value="Genomic_DNA"/>
</dbReference>
<accession>A0A814N7R2</accession>
<dbReference type="GO" id="GO:0000978">
    <property type="term" value="F:RNA polymerase II cis-regulatory region sequence-specific DNA binding"/>
    <property type="evidence" value="ECO:0007669"/>
    <property type="project" value="InterPro"/>
</dbReference>
<dbReference type="InterPro" id="IPR015633">
    <property type="entry name" value="E2F"/>
</dbReference>
<dbReference type="Pfam" id="PF02319">
    <property type="entry name" value="WHD_E2F_TDP"/>
    <property type="match status" value="1"/>
</dbReference>
<evidence type="ECO:0000256" key="1">
    <source>
        <dbReference type="ARBA" id="ARBA00010940"/>
    </source>
</evidence>
<comment type="subcellular location">
    <subcellularLocation>
        <location evidence="5">Nucleus</location>
    </subcellularLocation>
</comment>
<evidence type="ECO:0000256" key="6">
    <source>
        <dbReference type="SAM" id="MobiDB-lite"/>
    </source>
</evidence>
<sequence length="299" mass="33898">NLQSSAASTSSNASSQSASSFVSKSKTNQNQSDKNQSKNPSFSYTRAEKSLTALTTKFMTLLQECENGILDLRSLVESIPSRQKRRVYDITNVLEGIGLIEKYSVNSIRCKYFLGGGPQTNSAETYEQLTRLKSEIDDLDKLENSLDAQIKFMQTNKKILLDDDQNKKNCYVEFRELIKSCSSDTPQSIILVKLNKETVIEVPEPMYIYNNSSVKQKYQVTIKDNQSPVDVYLCNEKVDKSDNQGEENNQNNEDSMKKELTTISKENLILLTPGPSSRDYLFTMDKNEGLVEMFDIFLE</sequence>
<dbReference type="AlphaFoldDB" id="A0A814N7R2"/>
<dbReference type="GO" id="GO:0046983">
    <property type="term" value="F:protein dimerization activity"/>
    <property type="evidence" value="ECO:0007669"/>
    <property type="project" value="InterPro"/>
</dbReference>
<dbReference type="Pfam" id="PF16421">
    <property type="entry name" value="E2F_CC-MB"/>
    <property type="match status" value="1"/>
</dbReference>
<keyword evidence="5" id="KW-0539">Nucleus</keyword>
<feature type="compositionally biased region" description="Low complexity" evidence="6">
    <location>
        <begin position="1"/>
        <end position="39"/>
    </location>
</feature>
<name>A0A814N7R2_9BILA</name>
<evidence type="ECO:0000313" key="9">
    <source>
        <dbReference type="Proteomes" id="UP000663879"/>
    </source>
</evidence>
<dbReference type="GO" id="GO:0090575">
    <property type="term" value="C:RNA polymerase II transcription regulator complex"/>
    <property type="evidence" value="ECO:0007669"/>
    <property type="project" value="TreeGrafter"/>
</dbReference>
<evidence type="ECO:0000256" key="2">
    <source>
        <dbReference type="ARBA" id="ARBA00023015"/>
    </source>
</evidence>
<keyword evidence="2 5" id="KW-0805">Transcription regulation</keyword>
<feature type="non-terminal residue" evidence="8">
    <location>
        <position position="1"/>
    </location>
</feature>
<feature type="region of interest" description="Disordered" evidence="6">
    <location>
        <begin position="237"/>
        <end position="256"/>
    </location>
</feature>
<dbReference type="OrthoDB" id="1743261at2759"/>
<reference evidence="8" key="1">
    <citation type="submission" date="2021-02" db="EMBL/GenBank/DDBJ databases">
        <authorList>
            <person name="Nowell W R."/>
        </authorList>
    </citation>
    <scope>NUCLEOTIDE SEQUENCE</scope>
    <source>
        <strain evidence="8">Ploen Becks lab</strain>
    </source>
</reference>
<dbReference type="SUPFAM" id="SSF46785">
    <property type="entry name" value="Winged helix' DNA-binding domain"/>
    <property type="match status" value="1"/>
</dbReference>
<evidence type="ECO:0000256" key="5">
    <source>
        <dbReference type="RuleBase" id="RU003796"/>
    </source>
</evidence>
<organism evidence="8 9">
    <name type="scientific">Brachionus calyciflorus</name>
    <dbReference type="NCBI Taxonomy" id="104777"/>
    <lineage>
        <taxon>Eukaryota</taxon>
        <taxon>Metazoa</taxon>
        <taxon>Spiralia</taxon>
        <taxon>Gnathifera</taxon>
        <taxon>Rotifera</taxon>
        <taxon>Eurotatoria</taxon>
        <taxon>Monogononta</taxon>
        <taxon>Pseudotrocha</taxon>
        <taxon>Ploima</taxon>
        <taxon>Brachionidae</taxon>
        <taxon>Brachionus</taxon>
    </lineage>
</organism>
<dbReference type="InterPro" id="IPR036388">
    <property type="entry name" value="WH-like_DNA-bd_sf"/>
</dbReference>
<dbReference type="InterPro" id="IPR036390">
    <property type="entry name" value="WH_DNA-bd_sf"/>
</dbReference>
<gene>
    <name evidence="8" type="ORF">OXX778_LOCUS20610</name>
</gene>
<dbReference type="PANTHER" id="PTHR12081:SF18">
    <property type="entry name" value="TRANSCRIPTION FACTOR E2F2-RELATED"/>
    <property type="match status" value="1"/>
</dbReference>
<dbReference type="Gene3D" id="6.10.250.540">
    <property type="match status" value="1"/>
</dbReference>
<proteinExistence type="inferred from homology"/>
<dbReference type="GO" id="GO:0000981">
    <property type="term" value="F:DNA-binding transcription factor activity, RNA polymerase II-specific"/>
    <property type="evidence" value="ECO:0007669"/>
    <property type="project" value="TreeGrafter"/>
</dbReference>
<dbReference type="PANTHER" id="PTHR12081">
    <property type="entry name" value="TRANSCRIPTION FACTOR E2F"/>
    <property type="match status" value="1"/>
</dbReference>
<dbReference type="InterPro" id="IPR032198">
    <property type="entry name" value="E2F_CC-MB"/>
</dbReference>
<dbReference type="Gene3D" id="1.10.10.10">
    <property type="entry name" value="Winged helix-like DNA-binding domain superfamily/Winged helix DNA-binding domain"/>
    <property type="match status" value="1"/>
</dbReference>
<evidence type="ECO:0000313" key="8">
    <source>
        <dbReference type="EMBL" id="CAF1089754.1"/>
    </source>
</evidence>
<keyword evidence="9" id="KW-1185">Reference proteome</keyword>